<reference evidence="1 2" key="1">
    <citation type="submission" date="2015-07" db="EMBL/GenBank/DDBJ databases">
        <title>Whole genome sequencing of Bosea vaviloviae isolated from cave pool.</title>
        <authorList>
            <person name="Tan N.E.H."/>
            <person name="Lee Y.P."/>
            <person name="Gan H.M."/>
            <person name="Barton H."/>
            <person name="Savka M.A."/>
        </authorList>
    </citation>
    <scope>NUCLEOTIDE SEQUENCE [LARGE SCALE GENOMIC DNA]</scope>
    <source>
        <strain evidence="1 2">SD260</strain>
    </source>
</reference>
<comment type="caution">
    <text evidence="1">The sequence shown here is derived from an EMBL/GenBank/DDBJ whole genome shotgun (WGS) entry which is preliminary data.</text>
</comment>
<evidence type="ECO:0000313" key="2">
    <source>
        <dbReference type="Proteomes" id="UP000037822"/>
    </source>
</evidence>
<evidence type="ECO:0000313" key="1">
    <source>
        <dbReference type="EMBL" id="KPH80741.1"/>
    </source>
</evidence>
<dbReference type="AlphaFoldDB" id="A0A0N1F595"/>
<dbReference type="PATRIC" id="fig|1526658.3.peg.3921"/>
<accession>A0A0N1F595</accession>
<dbReference type="Proteomes" id="UP000037822">
    <property type="component" value="Unassembled WGS sequence"/>
</dbReference>
<proteinExistence type="predicted"/>
<gene>
    <name evidence="1" type="ORF">AE618_12435</name>
</gene>
<sequence length="41" mass="4391">MCDFGPGGLSSGRSPDRLDALVWALTHLMLGPKGRPRVRGI</sequence>
<protein>
    <submittedName>
        <fullName evidence="1">Large terminase</fullName>
    </submittedName>
</protein>
<name>A0A0N1F595_9HYPH</name>
<keyword evidence="2" id="KW-1185">Reference proteome</keyword>
<organism evidence="1 2">
    <name type="scientific">Bosea vaviloviae</name>
    <dbReference type="NCBI Taxonomy" id="1526658"/>
    <lineage>
        <taxon>Bacteria</taxon>
        <taxon>Pseudomonadati</taxon>
        <taxon>Pseudomonadota</taxon>
        <taxon>Alphaproteobacteria</taxon>
        <taxon>Hyphomicrobiales</taxon>
        <taxon>Boseaceae</taxon>
        <taxon>Bosea</taxon>
    </lineage>
</organism>
<dbReference type="EMBL" id="LGSZ01000040">
    <property type="protein sequence ID" value="KPH80741.1"/>
    <property type="molecule type" value="Genomic_DNA"/>
</dbReference>